<sequence>MFVRLRSAGQVRYQSSFSFPSSQSLLQKGQLGKKKRSVRKLGLGISDKKQYNSGVTSAAQEAGGAVRDLKSEKAQTKKKVYDYSTLPRVEQISDTKLKNMSTEVLYSGYRPLFFDVEPKNSQEGKTLYEFAMKLEEFQEAMSPWVSSATGSEMYAEWDNVPGDVIKDLKPFTPPVVNSRKLNGATGENANDFDEQGNFQKKAFFDKVQSILNRNGKGGRKRPGVTVLKHLKKLKEQN</sequence>
<dbReference type="VEuPathDB" id="FungiDB:GVI51_M02013"/>
<feature type="region of interest" description="Disordered" evidence="3">
    <location>
        <begin position="212"/>
        <end position="237"/>
    </location>
</feature>
<dbReference type="VEuPathDB" id="FungiDB:GWK60_M02013"/>
<dbReference type="VEuPathDB" id="FungiDB:CAGL0M02101g"/>
<evidence type="ECO:0000313" key="4">
    <source>
        <dbReference type="EMBL" id="KTB07942.1"/>
    </source>
</evidence>
<dbReference type="InterPro" id="IPR014804">
    <property type="entry name" value="Pet20-like"/>
</dbReference>
<dbReference type="Pfam" id="PF08692">
    <property type="entry name" value="Pet20"/>
    <property type="match status" value="1"/>
</dbReference>
<evidence type="ECO:0000313" key="5">
    <source>
        <dbReference type="Proteomes" id="UP000054886"/>
    </source>
</evidence>
<comment type="caution">
    <text evidence="4">The sequence shown here is derived from an EMBL/GenBank/DDBJ whole genome shotgun (WGS) entry which is preliminary data.</text>
</comment>
<dbReference type="VEuPathDB" id="FungiDB:B1J91_M02101g"/>
<dbReference type="AlphaFoldDB" id="A0A0W0CY33"/>
<dbReference type="GO" id="GO:0009060">
    <property type="term" value="P:aerobic respiration"/>
    <property type="evidence" value="ECO:0007669"/>
    <property type="project" value="EnsemblFungi"/>
</dbReference>
<name>A0A0W0CY33_CANGB</name>
<dbReference type="GO" id="GO:0005739">
    <property type="term" value="C:mitochondrion"/>
    <property type="evidence" value="ECO:0007669"/>
    <property type="project" value="UniProtKB-SubCell"/>
</dbReference>
<dbReference type="Proteomes" id="UP000054886">
    <property type="component" value="Unassembled WGS sequence"/>
</dbReference>
<dbReference type="EMBL" id="LLZZ01000106">
    <property type="protein sequence ID" value="KTB07942.1"/>
    <property type="molecule type" value="Genomic_DNA"/>
</dbReference>
<evidence type="ECO:0000256" key="2">
    <source>
        <dbReference type="ARBA" id="ARBA00023128"/>
    </source>
</evidence>
<accession>A0A0W0CY33</accession>
<evidence type="ECO:0000256" key="1">
    <source>
        <dbReference type="ARBA" id="ARBA00004173"/>
    </source>
</evidence>
<gene>
    <name evidence="4" type="ORF">AO440_003947</name>
</gene>
<keyword evidence="2" id="KW-0496">Mitochondrion</keyword>
<feature type="compositionally biased region" description="Basic residues" evidence="3">
    <location>
        <begin position="216"/>
        <end position="237"/>
    </location>
</feature>
<organism evidence="4 5">
    <name type="scientific">Candida glabrata</name>
    <name type="common">Yeast</name>
    <name type="synonym">Torulopsis glabrata</name>
    <dbReference type="NCBI Taxonomy" id="5478"/>
    <lineage>
        <taxon>Eukaryota</taxon>
        <taxon>Fungi</taxon>
        <taxon>Dikarya</taxon>
        <taxon>Ascomycota</taxon>
        <taxon>Saccharomycotina</taxon>
        <taxon>Saccharomycetes</taxon>
        <taxon>Saccharomycetales</taxon>
        <taxon>Saccharomycetaceae</taxon>
        <taxon>Nakaseomyces</taxon>
    </lineage>
</organism>
<reference evidence="4 5" key="1">
    <citation type="submission" date="2015-10" db="EMBL/GenBank/DDBJ databases">
        <title>Draft genomes sequences of Candida glabrata isolates 1A, 1B, 2A, 2B, 3A and 3B.</title>
        <authorList>
            <person name="Haavelsrud O.E."/>
            <person name="Gaustad P."/>
        </authorList>
    </citation>
    <scope>NUCLEOTIDE SEQUENCE [LARGE SCALE GENOMIC DNA]</scope>
    <source>
        <strain evidence="4">910700640</strain>
    </source>
</reference>
<evidence type="ECO:0000256" key="3">
    <source>
        <dbReference type="SAM" id="MobiDB-lite"/>
    </source>
</evidence>
<comment type="subcellular location">
    <subcellularLocation>
        <location evidence="1">Mitochondrion</location>
    </subcellularLocation>
</comment>
<proteinExistence type="predicted"/>
<protein>
    <submittedName>
        <fullName evidence="4">Protein PET20, mitochondrial</fullName>
    </submittedName>
</protein>